<sequence length="2168" mass="229127">MKYNFTIAFKGSSFVYSLLIILCSGLSARAIQNAFNTYTKPENTRVAAADNQQFNFATSNLIGAEIVNPTSLQFGPDERLYVSQQDGIIKAFTINRQASNNYSVSATETIDLINRIPNHNDDGSLAPDITTRQVTGILLTGTRENPVLYVSSSDSRIGGPEGDTNLDTNSGIISRLTWSGSSWVKVDLVRGLPRSEENHSNNGMQLDKQTNTLYVAIGGATNAGSPSVNFAYCSEFALAAAIVSVDLNTIDAMPVKGSGDTAYVYDLPTLDDPSRPNNPDGTDPNDPFGGNDGLNQAKIVPGGPVQIYAPGFRNAYDLVITESRRMYTVDNGANQGWGGYPDKEGADGTVTNNYVEGEPGSTGPGVNDPQVNNLDNFHYIGHLDSYVPNSYYGGHPTPIRANPAGAGWYTYSNNKGVWRTSKTGLNPLPADWPPLPLDMANPIEGDYQAPGETNSALLTFVNSTNGIAEYRATNFNGALKGSLLTASFDGAIYLINLTADGTDVTNHRAADNKLNEATPFATGFGAIPLDVIAQADDEIFPGTVWAATYGDHAITIFEPQDFFECSGAYTTIDEDKDGYTNADEIDNNTNPCSGASKPRDLDGDLISDLNDPDDDNDDIGDNLDYFAIDAQNGKATNLPVKYDLFNNNPGTGLFGVGFTGLMTNQKPDNNYSKLYDNGNLIAGGAVGAFTVVNVSSGDALGTQNNQENAFQFGVNVSASTGPFTVRSRMLGSFFNNRAPVNGQSQGLFIGTGDQDNYFSISLNANGGVGGIKVIHENGGEPVSYQYLLAAGIPTSTIDLYLSVDPVAGFVQPKYSADGGPEIALGEPIQLKGDLLQTLQGTDALAVGIVSTTGGASAFTATWDYLYITTDPVQVSGSWNEITAASGTPVARHESSFVQAGDKFYLMGGRGIKPVQAYIPSSKTWTDHAQTPIELHHFQAVTLDGLIYVAGAFTGGYPYETPVPHLYIYDPVKNTWIQGPAIPENRLRGSAGAVVYNKKLYLVGGLTDGHNSGHVTWFDEYDPATNTWKTMPDAPRARDHFHAAIVHNKLYLAGGRRSSYGTGETFSLTVPEVDVFDFATGTWQTLPAASNIPTPRAGTTTAVLGEEVIVIGGESVAQTQAHQEVEALNINNHTWRRLANLQQGRHGMQAIVNNNGIYVAAGSGQQGGEPELNTQEGFYMFAPSQPTGTALSAGSLVAPSALNFGASAGTKIIAIANNGTNQAVVVTGLTISGSSDFRLKEAVAFPFIVAPGASRNIEVNFTPQTTGEQFATLTLQHSGSGGSVTVALSGGETAPTQPSTVLRINAGGSQLTNSIGTFSADNYFVPVPGFTYTNAVAIAGTLDDAMYQTERSSVADNGSFSYSIPVENGQYTVKLHFAELFWWDQGQRVFDVSAEGVKVLDNYDIVQKAGASEKAVVETLTVNVADGKLDLFFTAAIAEGGKNRPKVSAIEVLGTGPAPNQPPVANAGPDKTITLPTNSVQLTGSGTDADGSIAAYSWSQVSGPNTATFSSKTIAQPTISNLVQGSYSFSLLVTDDKGLVSEADQVIVTVNPASTQQTAIVRINSGGGQLTNSIGTFAADNYFSPSPGFTYTNAVAIAGTLDDAIYQTERSTTTDNGSFSYSIPLSNGQYTVKLHFAELFWWDQGQRVFDVSAEGVKVLDNYDIVQKAGTSEKAVVETITVNVTDGKLDLFFTAATTEGGINRPKVSAIEVLSSGPAPNQLPIANAGPDQTVTAASDGFASVQLNGSASYDPDGTIIAYKWTKGSTQLSTNVSFNISLATGTHTFTLTVTDDKGVTASDDVVVTINAATANQPPIANAGPDKTITLPTNSVQLTGSGTDADGSIAAYSWSQVSGPNTATFSSKTIAQPTISNLVQGSYSFSLAVTDDKGLASAADQVIVTVNPAPTKPTAIVRINAGGSQVSNSIGTFAADNYFSPAPGFTYSSDAPIAGTTDDAMYQTERISASDNGSFSYSIPVENGQYTVKLHFAELFWWDQGQRVFDVSAEGVKVLDNYDIVQKAGDSEKAVLETITVNVADGKLDLFFSAAIAEGGKNRPKVSAIEVLGTSSVSSATTIATLSKASTVSGLQVYPNPGKGDMVKVDVEGFEAGEAVMLKLYDMNGRELYTETLTTDLHGNANTDLKPERQLNSGVYLIRAQSEKHKATVKLVIL</sequence>
<dbReference type="InterPro" id="IPR039155">
    <property type="entry name" value="MLEC"/>
</dbReference>
<dbReference type="Gene3D" id="2.120.10.30">
    <property type="entry name" value="TolB, C-terminal domain"/>
    <property type="match status" value="1"/>
</dbReference>
<dbReference type="Gene3D" id="2.60.40.10">
    <property type="entry name" value="Immunoglobulins"/>
    <property type="match status" value="4"/>
</dbReference>
<evidence type="ECO:0000313" key="14">
    <source>
        <dbReference type="Proteomes" id="UP000478546"/>
    </source>
</evidence>
<dbReference type="SUPFAM" id="SSF49299">
    <property type="entry name" value="PKD domain"/>
    <property type="match status" value="3"/>
</dbReference>
<proteinExistence type="inferred from homology"/>
<dbReference type="GO" id="GO:0030246">
    <property type="term" value="F:carbohydrate binding"/>
    <property type="evidence" value="ECO:0007669"/>
    <property type="project" value="InterPro"/>
</dbReference>
<keyword evidence="8" id="KW-0325">Glycoprotein</keyword>
<dbReference type="SUPFAM" id="SSF117281">
    <property type="entry name" value="Kelch motif"/>
    <property type="match status" value="1"/>
</dbReference>
<feature type="region of interest" description="Disordered" evidence="10">
    <location>
        <begin position="268"/>
        <end position="295"/>
    </location>
</feature>
<dbReference type="FunFam" id="2.60.40.10:FF:000257">
    <property type="entry name" value="Dyslexia-associated protein KIAA0319-like"/>
    <property type="match status" value="2"/>
</dbReference>
<evidence type="ECO:0000256" key="5">
    <source>
        <dbReference type="ARBA" id="ARBA00022824"/>
    </source>
</evidence>
<dbReference type="InterPro" id="IPR013783">
    <property type="entry name" value="Ig-like_fold"/>
</dbReference>
<comment type="subcellular location">
    <subcellularLocation>
        <location evidence="1">Endoplasmic reticulum membrane</location>
        <topology evidence="1">Single-pass type I membrane protein</topology>
    </subcellularLocation>
</comment>
<keyword evidence="7" id="KW-0472">Membrane</keyword>
<dbReference type="Pfam" id="PF22352">
    <property type="entry name" value="K319L-like_PKD"/>
    <property type="match status" value="3"/>
</dbReference>
<dbReference type="Pfam" id="PF01344">
    <property type="entry name" value="Kelch_1"/>
    <property type="match status" value="1"/>
</dbReference>
<dbReference type="NCBIfam" id="TIGR04183">
    <property type="entry name" value="Por_Secre_tail"/>
    <property type="match status" value="1"/>
</dbReference>
<dbReference type="Pfam" id="PF18962">
    <property type="entry name" value="Por_Secre_tail"/>
    <property type="match status" value="1"/>
</dbReference>
<dbReference type="PANTHER" id="PTHR13460:SF0">
    <property type="entry name" value="MALECTIN"/>
    <property type="match status" value="1"/>
</dbReference>
<dbReference type="InterPro" id="IPR037293">
    <property type="entry name" value="Gal_Oxidase_central_sf"/>
</dbReference>
<evidence type="ECO:0000256" key="9">
    <source>
        <dbReference type="ARBA" id="ARBA00023277"/>
    </source>
</evidence>
<evidence type="ECO:0000313" key="13">
    <source>
        <dbReference type="EMBL" id="NDK55802.1"/>
    </source>
</evidence>
<dbReference type="SMART" id="SM00089">
    <property type="entry name" value="PKD"/>
    <property type="match status" value="3"/>
</dbReference>
<dbReference type="SUPFAM" id="SSF49785">
    <property type="entry name" value="Galactose-binding domain-like"/>
    <property type="match status" value="3"/>
</dbReference>
<dbReference type="SMART" id="SM00612">
    <property type="entry name" value="Kelch"/>
    <property type="match status" value="4"/>
</dbReference>
<feature type="signal peptide" evidence="11">
    <location>
        <begin position="1"/>
        <end position="30"/>
    </location>
</feature>
<keyword evidence="5" id="KW-0256">Endoplasmic reticulum</keyword>
<feature type="chain" id="PRO_5025685264" evidence="11">
    <location>
        <begin position="31"/>
        <end position="2168"/>
    </location>
</feature>
<feature type="region of interest" description="Disordered" evidence="10">
    <location>
        <begin position="580"/>
        <end position="614"/>
    </location>
</feature>
<gene>
    <name evidence="13" type="ORF">GWO68_07735</name>
</gene>
<evidence type="ECO:0000256" key="7">
    <source>
        <dbReference type="ARBA" id="ARBA00023136"/>
    </source>
</evidence>
<protein>
    <submittedName>
        <fullName evidence="13">T9SS type A sorting domain-containing protein</fullName>
    </submittedName>
</protein>
<evidence type="ECO:0000256" key="6">
    <source>
        <dbReference type="ARBA" id="ARBA00022989"/>
    </source>
</evidence>
<dbReference type="Pfam" id="PF24681">
    <property type="entry name" value="Kelch_KLHDC2_KLHL20_DRC7"/>
    <property type="match status" value="1"/>
</dbReference>
<evidence type="ECO:0000256" key="11">
    <source>
        <dbReference type="SAM" id="SignalP"/>
    </source>
</evidence>
<organism evidence="13 14">
    <name type="scientific">Pontibacter fetidus</name>
    <dbReference type="NCBI Taxonomy" id="2700082"/>
    <lineage>
        <taxon>Bacteria</taxon>
        <taxon>Pseudomonadati</taxon>
        <taxon>Bacteroidota</taxon>
        <taxon>Cytophagia</taxon>
        <taxon>Cytophagales</taxon>
        <taxon>Hymenobacteraceae</taxon>
        <taxon>Pontibacter</taxon>
    </lineage>
</organism>
<keyword evidence="3" id="KW-0812">Transmembrane</keyword>
<comment type="similarity">
    <text evidence="2">Belongs to the malectin family.</text>
</comment>
<dbReference type="InterPro" id="IPR022409">
    <property type="entry name" value="PKD/Chitinase_dom"/>
</dbReference>
<keyword evidence="9" id="KW-0119">Carbohydrate metabolism</keyword>
<comment type="caution">
    <text evidence="13">The sequence shown here is derived from an EMBL/GenBank/DDBJ whole genome shotgun (WGS) entry which is preliminary data.</text>
</comment>
<dbReference type="Pfam" id="PF11721">
    <property type="entry name" value="Malectin"/>
    <property type="match status" value="3"/>
</dbReference>
<dbReference type="Gene3D" id="2.130.10.80">
    <property type="entry name" value="Galactose oxidase/kelch, beta-propeller"/>
    <property type="match status" value="1"/>
</dbReference>
<evidence type="ECO:0000256" key="4">
    <source>
        <dbReference type="ARBA" id="ARBA00022729"/>
    </source>
</evidence>
<name>A0A6B2H8P8_9BACT</name>
<evidence type="ECO:0000256" key="3">
    <source>
        <dbReference type="ARBA" id="ARBA00022692"/>
    </source>
</evidence>
<dbReference type="InterPro" id="IPR006652">
    <property type="entry name" value="Kelch_1"/>
</dbReference>
<dbReference type="GO" id="GO:0016020">
    <property type="term" value="C:membrane"/>
    <property type="evidence" value="ECO:0007669"/>
    <property type="project" value="TreeGrafter"/>
</dbReference>
<dbReference type="RefSeq" id="WP_162345868.1">
    <property type="nucleotide sequence ID" value="NZ_JAAEAA010000008.1"/>
</dbReference>
<evidence type="ECO:0000256" key="1">
    <source>
        <dbReference type="ARBA" id="ARBA00004115"/>
    </source>
</evidence>
<dbReference type="InterPro" id="IPR035986">
    <property type="entry name" value="PKD_dom_sf"/>
</dbReference>
<dbReference type="Gene3D" id="2.120.10.80">
    <property type="entry name" value="Kelch-type beta propeller"/>
    <property type="match status" value="1"/>
</dbReference>
<keyword evidence="4 11" id="KW-0732">Signal</keyword>
<dbReference type="PANTHER" id="PTHR13460">
    <property type="match status" value="1"/>
</dbReference>
<dbReference type="EMBL" id="JAAEAA010000008">
    <property type="protein sequence ID" value="NDK55802.1"/>
    <property type="molecule type" value="Genomic_DNA"/>
</dbReference>
<evidence type="ECO:0000256" key="2">
    <source>
        <dbReference type="ARBA" id="ARBA00009141"/>
    </source>
</evidence>
<dbReference type="InterPro" id="IPR015915">
    <property type="entry name" value="Kelch-typ_b-propeller"/>
</dbReference>
<dbReference type="Proteomes" id="UP000478546">
    <property type="component" value="Unassembled WGS sequence"/>
</dbReference>
<reference evidence="13 14" key="1">
    <citation type="submission" date="2020-01" db="EMBL/GenBank/DDBJ databases">
        <authorList>
            <person name="Kim M.K."/>
        </authorList>
    </citation>
    <scope>NUCLEOTIDE SEQUENCE [LARGE SCALE GENOMIC DNA]</scope>
    <source>
        <strain evidence="13 14">BT213</strain>
    </source>
</reference>
<dbReference type="InterPro" id="IPR011042">
    <property type="entry name" value="6-blade_b-propeller_TolB-like"/>
</dbReference>
<feature type="domain" description="PKD/Chitinase" evidence="12">
    <location>
        <begin position="1463"/>
        <end position="1551"/>
    </location>
</feature>
<evidence type="ECO:0000259" key="12">
    <source>
        <dbReference type="SMART" id="SM00089"/>
    </source>
</evidence>
<dbReference type="InterPro" id="IPR008979">
    <property type="entry name" value="Galactose-bd-like_sf"/>
</dbReference>
<evidence type="ECO:0000256" key="10">
    <source>
        <dbReference type="SAM" id="MobiDB-lite"/>
    </source>
</evidence>
<feature type="domain" description="PKD/Chitinase" evidence="12">
    <location>
        <begin position="1814"/>
        <end position="1903"/>
    </location>
</feature>
<feature type="compositionally biased region" description="Low complexity" evidence="10">
    <location>
        <begin position="277"/>
        <end position="289"/>
    </location>
</feature>
<dbReference type="InterPro" id="IPR021720">
    <property type="entry name" value="Malectin_dom"/>
</dbReference>
<feature type="domain" description="PKD/Chitinase" evidence="12">
    <location>
        <begin position="1728"/>
        <end position="1807"/>
    </location>
</feature>
<keyword evidence="14" id="KW-1185">Reference proteome</keyword>
<keyword evidence="6" id="KW-1133">Transmembrane helix</keyword>
<dbReference type="Gene3D" id="2.60.120.430">
    <property type="entry name" value="Galactose-binding lectin"/>
    <property type="match status" value="3"/>
</dbReference>
<evidence type="ECO:0000256" key="8">
    <source>
        <dbReference type="ARBA" id="ARBA00023180"/>
    </source>
</evidence>
<dbReference type="CDD" id="cd00146">
    <property type="entry name" value="PKD"/>
    <property type="match status" value="1"/>
</dbReference>
<dbReference type="InterPro" id="IPR026444">
    <property type="entry name" value="Secre_tail"/>
</dbReference>
<accession>A0A6B2H8P8</accession>